<dbReference type="PRINTS" id="PR00069">
    <property type="entry name" value="ALDKETRDTASE"/>
</dbReference>
<evidence type="ECO:0000313" key="5">
    <source>
        <dbReference type="EMBL" id="CAE0109669.1"/>
    </source>
</evidence>
<reference evidence="5" key="1">
    <citation type="submission" date="2021-01" db="EMBL/GenBank/DDBJ databases">
        <authorList>
            <person name="Corre E."/>
            <person name="Pelletier E."/>
            <person name="Niang G."/>
            <person name="Scheremetjew M."/>
            <person name="Finn R."/>
            <person name="Kale V."/>
            <person name="Holt S."/>
            <person name="Cochrane G."/>
            <person name="Meng A."/>
            <person name="Brown T."/>
            <person name="Cohen L."/>
        </authorList>
    </citation>
    <scope>NUCLEOTIDE SEQUENCE</scope>
    <source>
        <strain evidence="5">CCMP281</strain>
    </source>
</reference>
<evidence type="ECO:0000256" key="1">
    <source>
        <dbReference type="ARBA" id="ARBA00007905"/>
    </source>
</evidence>
<keyword evidence="3" id="KW-0560">Oxidoreductase</keyword>
<sequence length="161" mass="17381">MLDYPGLDADSIRGQWEALEEMQAAKLTRSLAVSNFSPRQLDTVIAMKGTVPAVNQLPYGVGFAGYYGGNAASVIAENRKRGVLVQAWSPLRKALSGEAKSACERIGAKYGKSAAQVGLRYIADTGVTFTTQTKSRSHFEEDLDIFDFTLTPEEVSTLAAL</sequence>
<protein>
    <recommendedName>
        <fullName evidence="4">NADP-dependent oxidoreductase domain-containing protein</fullName>
    </recommendedName>
</protein>
<accession>A0A7S3AMW7</accession>
<dbReference type="InterPro" id="IPR036812">
    <property type="entry name" value="NAD(P)_OxRdtase_dom_sf"/>
</dbReference>
<dbReference type="SUPFAM" id="SSF51430">
    <property type="entry name" value="NAD(P)-linked oxidoreductase"/>
    <property type="match status" value="1"/>
</dbReference>
<proteinExistence type="inferred from homology"/>
<evidence type="ECO:0000256" key="2">
    <source>
        <dbReference type="ARBA" id="ARBA00022857"/>
    </source>
</evidence>
<dbReference type="EMBL" id="HBHX01018616">
    <property type="protein sequence ID" value="CAE0109669.1"/>
    <property type="molecule type" value="Transcribed_RNA"/>
</dbReference>
<dbReference type="InterPro" id="IPR023210">
    <property type="entry name" value="NADP_OxRdtase_dom"/>
</dbReference>
<name>A0A7S3AMW7_9EUKA</name>
<organism evidence="5">
    <name type="scientific">Haptolina ericina</name>
    <dbReference type="NCBI Taxonomy" id="156174"/>
    <lineage>
        <taxon>Eukaryota</taxon>
        <taxon>Haptista</taxon>
        <taxon>Haptophyta</taxon>
        <taxon>Prymnesiophyceae</taxon>
        <taxon>Prymnesiales</taxon>
        <taxon>Prymnesiaceae</taxon>
        <taxon>Haptolina</taxon>
    </lineage>
</organism>
<feature type="domain" description="NADP-dependent oxidoreductase" evidence="4">
    <location>
        <begin position="12"/>
        <end position="160"/>
    </location>
</feature>
<comment type="similarity">
    <text evidence="1">Belongs to the aldo/keto reductase family.</text>
</comment>
<dbReference type="InterPro" id="IPR020471">
    <property type="entry name" value="AKR"/>
</dbReference>
<keyword evidence="2" id="KW-0521">NADP</keyword>
<dbReference type="Pfam" id="PF00248">
    <property type="entry name" value="Aldo_ket_red"/>
    <property type="match status" value="1"/>
</dbReference>
<evidence type="ECO:0000256" key="3">
    <source>
        <dbReference type="ARBA" id="ARBA00023002"/>
    </source>
</evidence>
<dbReference type="PANTHER" id="PTHR43827:SF3">
    <property type="entry name" value="NADP-DEPENDENT OXIDOREDUCTASE DOMAIN-CONTAINING PROTEIN"/>
    <property type="match status" value="1"/>
</dbReference>
<evidence type="ECO:0000259" key="4">
    <source>
        <dbReference type="Pfam" id="PF00248"/>
    </source>
</evidence>
<dbReference type="Gene3D" id="3.20.20.100">
    <property type="entry name" value="NADP-dependent oxidoreductase domain"/>
    <property type="match status" value="1"/>
</dbReference>
<dbReference type="AlphaFoldDB" id="A0A7S3AMW7"/>
<gene>
    <name evidence="5" type="ORF">HERI1096_LOCUS10329</name>
</gene>
<dbReference type="PANTHER" id="PTHR43827">
    <property type="entry name" value="2,5-DIKETO-D-GLUCONIC ACID REDUCTASE"/>
    <property type="match status" value="1"/>
</dbReference>
<dbReference type="GO" id="GO:0016616">
    <property type="term" value="F:oxidoreductase activity, acting on the CH-OH group of donors, NAD or NADP as acceptor"/>
    <property type="evidence" value="ECO:0007669"/>
    <property type="project" value="UniProtKB-ARBA"/>
</dbReference>